<evidence type="ECO:0000313" key="5">
    <source>
        <dbReference type="Proteomes" id="UP000093501"/>
    </source>
</evidence>
<dbReference type="AlphaFoldDB" id="A0A1C0AM46"/>
<dbReference type="InterPro" id="IPR011041">
    <property type="entry name" value="Quinoprot_gluc/sorb_DH_b-prop"/>
</dbReference>
<feature type="domain" description="Glucose/Sorbosone dehydrogenase" evidence="3">
    <location>
        <begin position="70"/>
        <end position="393"/>
    </location>
</feature>
<dbReference type="SUPFAM" id="SSF50952">
    <property type="entry name" value="Soluble quinoprotein glucose dehydrogenase"/>
    <property type="match status" value="1"/>
</dbReference>
<reference evidence="5" key="1">
    <citation type="submission" date="2016-07" db="EMBL/GenBank/DDBJ databases">
        <authorList>
            <person name="Florea S."/>
            <person name="Webb J.S."/>
            <person name="Jaromczyk J."/>
            <person name="Schardl C.L."/>
        </authorList>
    </citation>
    <scope>NUCLEOTIDE SEQUENCE [LARGE SCALE GENOMIC DNA]</scope>
    <source>
        <strain evidence="5">IPBSL-7</strain>
    </source>
</reference>
<accession>A0A1C0AM46</accession>
<gene>
    <name evidence="4" type="ORF">BCR15_04450</name>
</gene>
<proteinExistence type="predicted"/>
<evidence type="ECO:0000313" key="4">
    <source>
        <dbReference type="EMBL" id="OCL33887.1"/>
    </source>
</evidence>
<protein>
    <submittedName>
        <fullName evidence="4">Dehydrogenase</fullName>
    </submittedName>
</protein>
<sequence>MRRLAPAALALAGLAACSGPADSPTPAGTVASSPASSSAAGGPSPSATSSASTSAVPTTHEFVVTEHEAFDEPWALAFLPGTDTMAITQRGGALVLRDPDGAVREVSGVPDVAVAGQGGLGDIIPGPTFDDDGTVYLSWVERGDGGSGAVVGRGRLDVAGAALTGVDVIWEQTPKVNGDGHFSHRLLIDGDHLVVSSGDRQKFDPAQDMGGNLGKIVRLTLDGAPAPGNPWADEGGVAAQFWSIGHRNPLGLALDADGRLWASEMGPQGGDELNLIVAGANYGWPEASNGSHYGGGDIPDHAPGDGFEPPKAFWTPSVSPGSLLIYDGDLFPAWSGDAFLGALSGEALIRVDLEGESATVAETWPMGARIRAVAQAPDGAIWLLQDGDGGRLLELRPA</sequence>
<evidence type="ECO:0000256" key="2">
    <source>
        <dbReference type="SAM" id="SignalP"/>
    </source>
</evidence>
<organism evidence="4 5">
    <name type="scientific">Tessaracoccus lapidicaptus</name>
    <dbReference type="NCBI Taxonomy" id="1427523"/>
    <lineage>
        <taxon>Bacteria</taxon>
        <taxon>Bacillati</taxon>
        <taxon>Actinomycetota</taxon>
        <taxon>Actinomycetes</taxon>
        <taxon>Propionibacteriales</taxon>
        <taxon>Propionibacteriaceae</taxon>
        <taxon>Tessaracoccus</taxon>
    </lineage>
</organism>
<evidence type="ECO:0000259" key="3">
    <source>
        <dbReference type="Pfam" id="PF07995"/>
    </source>
</evidence>
<dbReference type="InterPro" id="IPR011042">
    <property type="entry name" value="6-blade_b-propeller_TolB-like"/>
</dbReference>
<dbReference type="RefSeq" id="WP_068751645.1">
    <property type="nucleotide sequence ID" value="NZ_LR214441.1"/>
</dbReference>
<feature type="signal peptide" evidence="2">
    <location>
        <begin position="1"/>
        <end position="23"/>
    </location>
</feature>
<dbReference type="PROSITE" id="PS51257">
    <property type="entry name" value="PROKAR_LIPOPROTEIN"/>
    <property type="match status" value="1"/>
</dbReference>
<feature type="compositionally biased region" description="Low complexity" evidence="1">
    <location>
        <begin position="24"/>
        <end position="55"/>
    </location>
</feature>
<feature type="region of interest" description="Disordered" evidence="1">
    <location>
        <begin position="18"/>
        <end position="55"/>
    </location>
</feature>
<dbReference type="InterPro" id="IPR012938">
    <property type="entry name" value="Glc/Sorbosone_DH"/>
</dbReference>
<dbReference type="Pfam" id="PF07995">
    <property type="entry name" value="GSDH"/>
    <property type="match status" value="1"/>
</dbReference>
<dbReference type="EMBL" id="MBQD01000021">
    <property type="protein sequence ID" value="OCL33887.1"/>
    <property type="molecule type" value="Genomic_DNA"/>
</dbReference>
<keyword evidence="5" id="KW-1185">Reference proteome</keyword>
<name>A0A1C0AM46_9ACTN</name>
<feature type="chain" id="PRO_5038793666" evidence="2">
    <location>
        <begin position="24"/>
        <end position="398"/>
    </location>
</feature>
<keyword evidence="2" id="KW-0732">Signal</keyword>
<comment type="caution">
    <text evidence="4">The sequence shown here is derived from an EMBL/GenBank/DDBJ whole genome shotgun (WGS) entry which is preliminary data.</text>
</comment>
<dbReference type="PANTHER" id="PTHR19328:SF75">
    <property type="entry name" value="ALDOSE SUGAR DEHYDROGENASE YLII"/>
    <property type="match status" value="1"/>
</dbReference>
<dbReference type="Proteomes" id="UP000093501">
    <property type="component" value="Unassembled WGS sequence"/>
</dbReference>
<evidence type="ECO:0000256" key="1">
    <source>
        <dbReference type="SAM" id="MobiDB-lite"/>
    </source>
</evidence>
<dbReference type="Gene3D" id="2.120.10.30">
    <property type="entry name" value="TolB, C-terminal domain"/>
    <property type="match status" value="1"/>
</dbReference>
<dbReference type="PANTHER" id="PTHR19328">
    <property type="entry name" value="HEDGEHOG-INTERACTING PROTEIN"/>
    <property type="match status" value="1"/>
</dbReference>